<evidence type="ECO:0008006" key="5">
    <source>
        <dbReference type="Google" id="ProtNLM"/>
    </source>
</evidence>
<reference evidence="3 4" key="1">
    <citation type="journal article" date="2016" name="Mol. Biol. Evol.">
        <title>Comparative Genomics of Early-Diverging Mushroom-Forming Fungi Provides Insights into the Origins of Lignocellulose Decay Capabilities.</title>
        <authorList>
            <person name="Nagy L.G."/>
            <person name="Riley R."/>
            <person name="Tritt A."/>
            <person name="Adam C."/>
            <person name="Daum C."/>
            <person name="Floudas D."/>
            <person name="Sun H."/>
            <person name="Yadav J.S."/>
            <person name="Pangilinan J."/>
            <person name="Larsson K.H."/>
            <person name="Matsuura K."/>
            <person name="Barry K."/>
            <person name="Labutti K."/>
            <person name="Kuo R."/>
            <person name="Ohm R.A."/>
            <person name="Bhattacharya S.S."/>
            <person name="Shirouzu T."/>
            <person name="Yoshinaga Y."/>
            <person name="Martin F.M."/>
            <person name="Grigoriev I.V."/>
            <person name="Hibbett D.S."/>
        </authorList>
    </citation>
    <scope>NUCLEOTIDE SEQUENCE [LARGE SCALE GENOMIC DNA]</scope>
    <source>
        <strain evidence="3 4">HHB12733</strain>
    </source>
</reference>
<evidence type="ECO:0000256" key="1">
    <source>
        <dbReference type="SAM" id="MobiDB-lite"/>
    </source>
</evidence>
<evidence type="ECO:0000256" key="2">
    <source>
        <dbReference type="SAM" id="SignalP"/>
    </source>
</evidence>
<accession>A0A165E093</accession>
<dbReference type="InParanoid" id="A0A165E093"/>
<name>A0A165E093_9BASI</name>
<evidence type="ECO:0000313" key="3">
    <source>
        <dbReference type="EMBL" id="KZT53843.1"/>
    </source>
</evidence>
<protein>
    <recommendedName>
        <fullName evidence="5">Secreted protein</fullName>
    </recommendedName>
</protein>
<dbReference type="EMBL" id="KV424027">
    <property type="protein sequence ID" value="KZT53843.1"/>
    <property type="molecule type" value="Genomic_DNA"/>
</dbReference>
<keyword evidence="2" id="KW-0732">Signal</keyword>
<evidence type="ECO:0000313" key="4">
    <source>
        <dbReference type="Proteomes" id="UP000076842"/>
    </source>
</evidence>
<sequence length="98" mass="10997">MHARCCGCRILGLLEAATAQQPTSFPSGKSDERVETVGDDEASVEEQHKSISIQGWEARPGRAGLERYDREQRRTYLVGWRNGSHCLGHCIVLQVHYT</sequence>
<dbReference type="Proteomes" id="UP000076842">
    <property type="component" value="Unassembled WGS sequence"/>
</dbReference>
<feature type="signal peptide" evidence="2">
    <location>
        <begin position="1"/>
        <end position="19"/>
    </location>
</feature>
<feature type="region of interest" description="Disordered" evidence="1">
    <location>
        <begin position="21"/>
        <end position="51"/>
    </location>
</feature>
<proteinExistence type="predicted"/>
<gene>
    <name evidence="3" type="ORF">CALCODRAFT_34888</name>
</gene>
<organism evidence="3 4">
    <name type="scientific">Calocera cornea HHB12733</name>
    <dbReference type="NCBI Taxonomy" id="1353952"/>
    <lineage>
        <taxon>Eukaryota</taxon>
        <taxon>Fungi</taxon>
        <taxon>Dikarya</taxon>
        <taxon>Basidiomycota</taxon>
        <taxon>Agaricomycotina</taxon>
        <taxon>Dacrymycetes</taxon>
        <taxon>Dacrymycetales</taxon>
        <taxon>Dacrymycetaceae</taxon>
        <taxon>Calocera</taxon>
    </lineage>
</organism>
<keyword evidence="4" id="KW-1185">Reference proteome</keyword>
<feature type="chain" id="PRO_5007856917" description="Secreted protein" evidence="2">
    <location>
        <begin position="20"/>
        <end position="98"/>
    </location>
</feature>
<dbReference type="AlphaFoldDB" id="A0A165E093"/>